<dbReference type="GO" id="GO:0009143">
    <property type="term" value="P:nucleoside triphosphate catabolic process"/>
    <property type="evidence" value="ECO:0007669"/>
    <property type="project" value="InterPro"/>
</dbReference>
<accession>A0A7V6PBI4</accession>
<dbReference type="Pfam" id="PF12643">
    <property type="entry name" value="MazG-like"/>
    <property type="match status" value="1"/>
</dbReference>
<protein>
    <submittedName>
        <fullName evidence="1">Nucleotide pyrophosphohydrolase</fullName>
    </submittedName>
</protein>
<dbReference type="SUPFAM" id="SSF101386">
    <property type="entry name" value="all-alpha NTP pyrophosphatases"/>
    <property type="match status" value="1"/>
</dbReference>
<dbReference type="AlphaFoldDB" id="A0A7V6PBI4"/>
<gene>
    <name evidence="1" type="ORF">GXX48_09595</name>
</gene>
<evidence type="ECO:0000313" key="1">
    <source>
        <dbReference type="EMBL" id="HHV67878.1"/>
    </source>
</evidence>
<comment type="caution">
    <text evidence="1">The sequence shown here is derived from an EMBL/GenBank/DDBJ whole genome shotgun (WGS) entry which is preliminary data.</text>
</comment>
<dbReference type="Proteomes" id="UP000551563">
    <property type="component" value="Unassembled WGS sequence"/>
</dbReference>
<keyword evidence="1" id="KW-0378">Hydrolase</keyword>
<proteinExistence type="predicted"/>
<organism evidence="1 2">
    <name type="scientific">Brucella intermedia</name>
    <dbReference type="NCBI Taxonomy" id="94625"/>
    <lineage>
        <taxon>Bacteria</taxon>
        <taxon>Pseudomonadati</taxon>
        <taxon>Pseudomonadota</taxon>
        <taxon>Alphaproteobacteria</taxon>
        <taxon>Hyphomicrobiales</taxon>
        <taxon>Brucellaceae</taxon>
        <taxon>Brucella/Ochrobactrum group</taxon>
        <taxon>Brucella</taxon>
    </lineage>
</organism>
<dbReference type="PANTHER" id="PTHR46523:SF1">
    <property type="entry name" value="DCTP PYROPHOSPHATASE 1"/>
    <property type="match status" value="1"/>
</dbReference>
<dbReference type="EMBL" id="DUMN01000285">
    <property type="protein sequence ID" value="HHV67878.1"/>
    <property type="molecule type" value="Genomic_DNA"/>
</dbReference>
<reference evidence="1 2" key="1">
    <citation type="journal article" date="2020" name="Biotechnol. Biofuels">
        <title>New insights from the biogas microbiome by comprehensive genome-resolved metagenomics of nearly 1600 species originating from multiple anaerobic digesters.</title>
        <authorList>
            <person name="Campanaro S."/>
            <person name="Treu L."/>
            <person name="Rodriguez-R L.M."/>
            <person name="Kovalovszki A."/>
            <person name="Ziels R.M."/>
            <person name="Maus I."/>
            <person name="Zhu X."/>
            <person name="Kougias P.G."/>
            <person name="Basile A."/>
            <person name="Luo G."/>
            <person name="Schluter A."/>
            <person name="Konstantinidis K.T."/>
            <person name="Angelidaki I."/>
        </authorList>
    </citation>
    <scope>NUCLEOTIDE SEQUENCE [LARGE SCALE GENOMIC DNA]</scope>
    <source>
        <strain evidence="1">AS04akNAM_66</strain>
    </source>
</reference>
<name>A0A7V6PBI4_9HYPH</name>
<dbReference type="CDD" id="cd11537">
    <property type="entry name" value="NTP-PPase_RS21-C6_like"/>
    <property type="match status" value="1"/>
</dbReference>
<evidence type="ECO:0000313" key="2">
    <source>
        <dbReference type="Proteomes" id="UP000551563"/>
    </source>
</evidence>
<sequence length="128" mass="14368">MPDALHELQSAMRQFAQERDWEQFHSPKNLAMALSIEAGELMEHFQWLTETQSRNLSDERKAQVGTEIADVLLYLLRLCDVLQIDPATAARGKLALNAKKYPVELAKGRSDKYTELHGSGETSGKDPA</sequence>
<dbReference type="PIRSF" id="PIRSF029826">
    <property type="entry name" value="UCP029826_pph"/>
    <property type="match status" value="1"/>
</dbReference>
<dbReference type="Gene3D" id="1.10.287.1080">
    <property type="entry name" value="MazG-like"/>
    <property type="match status" value="1"/>
</dbReference>
<dbReference type="InterPro" id="IPR025984">
    <property type="entry name" value="DCTPP"/>
</dbReference>
<dbReference type="GO" id="GO:0047429">
    <property type="term" value="F:nucleoside triphosphate diphosphatase activity"/>
    <property type="evidence" value="ECO:0007669"/>
    <property type="project" value="InterPro"/>
</dbReference>
<dbReference type="PANTHER" id="PTHR46523">
    <property type="entry name" value="DCTP PYROPHOSPHATASE 1"/>
    <property type="match status" value="1"/>
</dbReference>
<dbReference type="InterPro" id="IPR052555">
    <property type="entry name" value="dCTP_Pyrophosphatase"/>
</dbReference>